<feature type="transmembrane region" description="Helical" evidence="1">
    <location>
        <begin position="101"/>
        <end position="121"/>
    </location>
</feature>
<dbReference type="GeneID" id="57691966"/>
<dbReference type="InterPro" id="IPR010288">
    <property type="entry name" value="EcsB_ABC"/>
</dbReference>
<feature type="transmembrane region" description="Helical" evidence="1">
    <location>
        <begin position="304"/>
        <end position="324"/>
    </location>
</feature>
<evidence type="ECO:0000313" key="2">
    <source>
        <dbReference type="EMBL" id="NJI02281.1"/>
    </source>
</evidence>
<feature type="transmembrane region" description="Helical" evidence="1">
    <location>
        <begin position="164"/>
        <end position="181"/>
    </location>
</feature>
<evidence type="ECO:0000313" key="3">
    <source>
        <dbReference type="EMBL" id="OTW30592.1"/>
    </source>
</evidence>
<dbReference type="KEGG" id="sagq:EP23_05120"/>
<feature type="transmembrane region" description="Helical" evidence="1">
    <location>
        <begin position="350"/>
        <end position="369"/>
    </location>
</feature>
<dbReference type="OrthoDB" id="2447941at2"/>
<gene>
    <name evidence="3" type="ORF">B9M88_10020</name>
    <name evidence="2" type="ORF">GLV84_05375</name>
</gene>
<reference evidence="3 4" key="1">
    <citation type="submission" date="2017-04" db="EMBL/GenBank/DDBJ databases">
        <title>Staphylococcus agnetis, a potential pathogen in the broiler production.</title>
        <authorList>
            <person name="Poulsen L."/>
        </authorList>
    </citation>
    <scope>NUCLEOTIDE SEQUENCE [LARGE SCALE GENOMIC DNA]</scope>
    <source>
        <strain evidence="3 4">723_310714_2_2_spleen</strain>
    </source>
</reference>
<sequence length="404" mass="48029">MNNVKALYQVRRLKDFEEKRHYNKFIFNGHFSVFLVILLGAFILGYGEWLRAIPKGINYLLIMSVLLCLTSLFPLKTRLQEADQLFLLPFENSMKQYVKRCITASYISRIPLQVIVLIVFYPLFHTLYPNDTVHFYILVLLALILPYLGLILRWQWYLYGLENWSINVLLMILNLSGYYVWLDGKSYMGFASVVFMLGLIYMLRNMNAKKHFPWHFMVNQAHQHQANYYKFVNMFTDVKGFTAPSARRKYLDIFLRQPREMNSNTMYYYLFKRHFLRGKDAFHLTLRLSVIILALMIWLHQPIISLIIGSLGMYIIILQMSQFYTQEAYGLWPQVWPVSDLKVIQGYQKFLYRTVIVVGILLSLTYIIFNIQYAYFVMFFFVVGILTVRATVKKLKYQETLLRD</sequence>
<feature type="transmembrane region" description="Helical" evidence="1">
    <location>
        <begin position="133"/>
        <end position="152"/>
    </location>
</feature>
<reference evidence="2" key="2">
    <citation type="submission" date="2019-11" db="EMBL/GenBank/DDBJ databases">
        <title>Whole genome comparisons of Staphylococcus agnetis isolates from cattle and chickens.</title>
        <authorList>
            <person name="Rhoads D."/>
            <person name="Shwani A."/>
            <person name="Adkins P."/>
            <person name="Calcutt M."/>
            <person name="Middleton J."/>
        </authorList>
    </citation>
    <scope>NUCLEOTIDE SEQUENCE</scope>
    <source>
        <strain evidence="2">1387</strain>
    </source>
</reference>
<proteinExistence type="predicted"/>
<evidence type="ECO:0000256" key="1">
    <source>
        <dbReference type="SAM" id="Phobius"/>
    </source>
</evidence>
<dbReference type="Pfam" id="PF05975">
    <property type="entry name" value="EcsB"/>
    <property type="match status" value="1"/>
</dbReference>
<name>A0A2T4MJT3_9STAP</name>
<feature type="transmembrane region" description="Helical" evidence="1">
    <location>
        <begin position="56"/>
        <end position="75"/>
    </location>
</feature>
<evidence type="ECO:0000313" key="4">
    <source>
        <dbReference type="Proteomes" id="UP000195208"/>
    </source>
</evidence>
<organism evidence="2 5">
    <name type="scientific">Staphylococcus agnetis</name>
    <dbReference type="NCBI Taxonomy" id="985762"/>
    <lineage>
        <taxon>Bacteria</taxon>
        <taxon>Bacillati</taxon>
        <taxon>Bacillota</taxon>
        <taxon>Bacilli</taxon>
        <taxon>Bacillales</taxon>
        <taxon>Staphylococcaceae</taxon>
        <taxon>Staphylococcus</taxon>
    </lineage>
</organism>
<accession>A0A2T4MJT3</accession>
<keyword evidence="4" id="KW-1185">Reference proteome</keyword>
<dbReference type="GO" id="GO:0005524">
    <property type="term" value="F:ATP binding"/>
    <property type="evidence" value="ECO:0007669"/>
    <property type="project" value="UniProtKB-KW"/>
</dbReference>
<keyword evidence="1" id="KW-1133">Transmembrane helix</keyword>
<keyword evidence="1" id="KW-0472">Membrane</keyword>
<evidence type="ECO:0000313" key="5">
    <source>
        <dbReference type="Proteomes" id="UP000646308"/>
    </source>
</evidence>
<dbReference type="Proteomes" id="UP000646308">
    <property type="component" value="Unassembled WGS sequence"/>
</dbReference>
<comment type="caution">
    <text evidence="2">The sequence shown here is derived from an EMBL/GenBank/DDBJ whole genome shotgun (WGS) entry which is preliminary data.</text>
</comment>
<keyword evidence="1" id="KW-0812">Transmembrane</keyword>
<keyword evidence="2" id="KW-0067">ATP-binding</keyword>
<keyword evidence="2" id="KW-0547">Nucleotide-binding</keyword>
<feature type="transmembrane region" description="Helical" evidence="1">
    <location>
        <begin position="21"/>
        <end position="44"/>
    </location>
</feature>
<dbReference type="GO" id="GO:0016020">
    <property type="term" value="C:membrane"/>
    <property type="evidence" value="ECO:0007669"/>
    <property type="project" value="InterPro"/>
</dbReference>
<dbReference type="RefSeq" id="WP_060551369.1">
    <property type="nucleotide sequence ID" value="NZ_CP009623.1"/>
</dbReference>
<feature type="transmembrane region" description="Helical" evidence="1">
    <location>
        <begin position="187"/>
        <end position="203"/>
    </location>
</feature>
<dbReference type="PIRSF" id="PIRSF037259">
    <property type="entry name" value="EcsB_ABC"/>
    <property type="match status" value="1"/>
</dbReference>
<dbReference type="Proteomes" id="UP000195208">
    <property type="component" value="Unassembled WGS sequence"/>
</dbReference>
<protein>
    <submittedName>
        <fullName evidence="2">Multidrug ABC transporter ATP-binding protein</fullName>
    </submittedName>
</protein>
<feature type="transmembrane region" description="Helical" evidence="1">
    <location>
        <begin position="375"/>
        <end position="392"/>
    </location>
</feature>
<dbReference type="AlphaFoldDB" id="A0A2T4MJT3"/>
<dbReference type="NCBIfam" id="NF047570">
    <property type="entry name" value="ABC_perm_EcsB"/>
    <property type="match status" value="1"/>
</dbReference>
<dbReference type="EMBL" id="NEFX01000018">
    <property type="protein sequence ID" value="OTW30592.1"/>
    <property type="molecule type" value="Genomic_DNA"/>
</dbReference>
<feature type="transmembrane region" description="Helical" evidence="1">
    <location>
        <begin position="281"/>
        <end position="298"/>
    </location>
</feature>
<dbReference type="EMBL" id="WMFL01000069">
    <property type="protein sequence ID" value="NJI02281.1"/>
    <property type="molecule type" value="Genomic_DNA"/>
</dbReference>